<proteinExistence type="inferred from homology"/>
<sequence length="376" mass="39369">MRVAIRSALTLACVASATSGAYADQTVTIGYAGPLTGEVAHVGKDAENGVRLAIEDANAAGIKIKGVPVHFDIDSQDDAGDPKTAVDVAQKLVDQKVAGIVGHLNSGATIPASKVYAGADIPQVSPSATNPILTRQGFATAFRVIGDDSYVGRVVAQYMAKTKGYKRVAIIDDRTSFGQGLADVVANELKAAGVDVVDREFVTDKTIDFRGILTAVKAKDAQAIFYGGVDAQAGPLRKQMVALGMTMPLVGSAIETDKFIELAGPAAAEGTVSAESGEPIDSMPKGKSFEQKFKKYGSVVLYAPYAYDATWALINAMKLANSTAPADYLPAMKKVTFEGVTGKIAFDEKGDLRAANVTLYEAKSGKFSPMTTVSLK</sequence>
<dbReference type="CDD" id="cd06342">
    <property type="entry name" value="PBP1_ABC_LIVBP-like"/>
    <property type="match status" value="1"/>
</dbReference>
<evidence type="ECO:0000313" key="5">
    <source>
        <dbReference type="EMBL" id="QCP49616.1"/>
    </source>
</evidence>
<keyword evidence="2 3" id="KW-0732">Signal</keyword>
<dbReference type="InterPro" id="IPR028081">
    <property type="entry name" value="Leu-bd"/>
</dbReference>
<accession>A0A4P8IMS3</accession>
<evidence type="ECO:0000259" key="4">
    <source>
        <dbReference type="Pfam" id="PF13458"/>
    </source>
</evidence>
<dbReference type="KEGG" id="tvl:FAZ95_10805"/>
<dbReference type="InterPro" id="IPR028082">
    <property type="entry name" value="Peripla_BP_I"/>
</dbReference>
<keyword evidence="6" id="KW-1185">Reference proteome</keyword>
<dbReference type="Gene3D" id="3.40.50.2300">
    <property type="match status" value="2"/>
</dbReference>
<dbReference type="Pfam" id="PF13458">
    <property type="entry name" value="Peripla_BP_6"/>
    <property type="match status" value="1"/>
</dbReference>
<dbReference type="Proteomes" id="UP000298656">
    <property type="component" value="Chromosome 1"/>
</dbReference>
<evidence type="ECO:0000256" key="2">
    <source>
        <dbReference type="ARBA" id="ARBA00022729"/>
    </source>
</evidence>
<dbReference type="RefSeq" id="WP_137332441.1">
    <property type="nucleotide sequence ID" value="NZ_CP040077.1"/>
</dbReference>
<evidence type="ECO:0000256" key="1">
    <source>
        <dbReference type="ARBA" id="ARBA00010062"/>
    </source>
</evidence>
<name>A0A4P8IMS3_9BURK</name>
<protein>
    <submittedName>
        <fullName evidence="5">Branched-chain amino acid ABC transporter substrate-binding protein</fullName>
    </submittedName>
</protein>
<dbReference type="AlphaFoldDB" id="A0A4P8IMS3"/>
<dbReference type="OrthoDB" id="9772589at2"/>
<dbReference type="PANTHER" id="PTHR47151">
    <property type="entry name" value="LEU/ILE/VAL-BINDING ABC TRANSPORTER SUBUNIT"/>
    <property type="match status" value="1"/>
</dbReference>
<dbReference type="SUPFAM" id="SSF53822">
    <property type="entry name" value="Periplasmic binding protein-like I"/>
    <property type="match status" value="1"/>
</dbReference>
<reference evidence="5 6" key="1">
    <citation type="submission" date="2019-05" db="EMBL/GenBank/DDBJ databases">
        <title>Burkholderia sp. DHOD12, isolated from subtropical forest soil.</title>
        <authorList>
            <person name="Gao Z.-H."/>
            <person name="Qiu L.-H."/>
        </authorList>
    </citation>
    <scope>NUCLEOTIDE SEQUENCE [LARGE SCALE GENOMIC DNA]</scope>
    <source>
        <strain evidence="5 6">DHOD12</strain>
    </source>
</reference>
<dbReference type="PANTHER" id="PTHR47151:SF2">
    <property type="entry name" value="AMINO ACID BINDING PROTEIN"/>
    <property type="match status" value="1"/>
</dbReference>
<dbReference type="EMBL" id="CP040077">
    <property type="protein sequence ID" value="QCP49616.1"/>
    <property type="molecule type" value="Genomic_DNA"/>
</dbReference>
<feature type="domain" description="Leucine-binding protein" evidence="4">
    <location>
        <begin position="26"/>
        <end position="364"/>
    </location>
</feature>
<feature type="signal peptide" evidence="3">
    <location>
        <begin position="1"/>
        <end position="23"/>
    </location>
</feature>
<gene>
    <name evidence="5" type="ORF">FAZ95_10805</name>
</gene>
<feature type="chain" id="PRO_5020981362" evidence="3">
    <location>
        <begin position="24"/>
        <end position="376"/>
    </location>
</feature>
<evidence type="ECO:0000256" key="3">
    <source>
        <dbReference type="SAM" id="SignalP"/>
    </source>
</evidence>
<evidence type="ECO:0000313" key="6">
    <source>
        <dbReference type="Proteomes" id="UP000298656"/>
    </source>
</evidence>
<comment type="similarity">
    <text evidence="1">Belongs to the leucine-binding protein family.</text>
</comment>
<organism evidence="5 6">
    <name type="scientific">Trinickia violacea</name>
    <dbReference type="NCBI Taxonomy" id="2571746"/>
    <lineage>
        <taxon>Bacteria</taxon>
        <taxon>Pseudomonadati</taxon>
        <taxon>Pseudomonadota</taxon>
        <taxon>Betaproteobacteria</taxon>
        <taxon>Burkholderiales</taxon>
        <taxon>Burkholderiaceae</taxon>
        <taxon>Trinickia</taxon>
    </lineage>
</organism>